<evidence type="ECO:0000256" key="13">
    <source>
        <dbReference type="ARBA" id="ARBA00048462"/>
    </source>
</evidence>
<dbReference type="GO" id="GO:0016297">
    <property type="term" value="F:fatty acyl-[ACP] hydrolase activity"/>
    <property type="evidence" value="ECO:0007669"/>
    <property type="project" value="UniProtKB-EC"/>
</dbReference>
<dbReference type="Gene3D" id="3.30.70.3320">
    <property type="match status" value="1"/>
</dbReference>
<dbReference type="GO" id="GO:0006633">
    <property type="term" value="P:fatty acid biosynthetic process"/>
    <property type="evidence" value="ECO:0007669"/>
    <property type="project" value="InterPro"/>
</dbReference>
<dbReference type="PIRSF" id="PIRSF005562">
    <property type="entry name" value="FAS_yeast_beta"/>
    <property type="match status" value="1"/>
</dbReference>
<dbReference type="GO" id="GO:0004314">
    <property type="term" value="F:[acyl-carrier-protein] S-malonyltransferase activity"/>
    <property type="evidence" value="ECO:0007669"/>
    <property type="project" value="UniProtKB-EC"/>
</dbReference>
<dbReference type="Gene3D" id="3.20.20.70">
    <property type="entry name" value="Aldolase class I"/>
    <property type="match status" value="1"/>
</dbReference>
<feature type="non-terminal residue" evidence="19">
    <location>
        <position position="2043"/>
    </location>
</feature>
<dbReference type="InterPro" id="IPR050830">
    <property type="entry name" value="Fungal_FAS"/>
</dbReference>
<dbReference type="GO" id="GO:0004313">
    <property type="term" value="F:[acyl-carrier-protein] S-acetyltransferase activity"/>
    <property type="evidence" value="ECO:0007669"/>
    <property type="project" value="UniProtKB-EC"/>
</dbReference>
<dbReference type="Pfam" id="PF01575">
    <property type="entry name" value="MaoC_dehydratas"/>
    <property type="match status" value="1"/>
</dbReference>
<proteinExistence type="inferred from homology"/>
<evidence type="ECO:0000256" key="14">
    <source>
        <dbReference type="ARBA" id="ARBA00048536"/>
    </source>
</evidence>
<sequence>MTETSSTPSLTTTTATTDVVVTKPQVPAFFVDTATAVAVEFGGQSNEYIAELTTLVEKCPSVRAFVEAAQSALVDEAKPLGVTIQPFLWTQDMESRPSKNELAAATLSYPLIFLTQVANYLALLEAAGLTHDAALPKIRVGSGHSQGVVAAVLLAAAATHDDLLSLGLTFVRYMFLHGVRAQTTYGAVSKAGDISPMLLVRGLPEAALRKAVAGTNAKLRLQDARALQVSLVNDTAAMVVTGQPDVLALLKQTLEKVSASPDESQARIPFSKRKPVIAFTPLATSVAFHHTGLVPAQAAIEADLARLGLTVPGRTLQFAVIGTNDDAINLQTYGDKDVLPDIVKMQLSESVNWPATTRAMHATANITHVLDFGPARGVASLTGKALEGYGVTTVVPTTLHKPSETLPGLDYILTKSSGFVGQSWDALYGPTLTKTVDGKTVLHNKYTARLGRQPVWVGGMTPTTSYYGVPLVAAITESGYIGELACGGLPRPSIFEAKVSDLLSRLSPGNGIYLNLLYLNAKQWAFQFPMIKKMRQDGIPIEGVTVAAGIPTPEKADQVLTELLSVNINVISFKPSSISSIHDVLTIATKHPKATVVVQWTGGRAGGHHSSEDFHTPLLATYAAIRRTPNVLLVVGSGFGSADQSYPYLTGEWSVAFGQAKMPCDGILVASRVMVAKEAATAEAVKDLLVATPGIPDESTWESSYESSAGGVVTLKSELGEAIHKIENRGAVCWRDFDRKYFALAMKDQEAAILADKDEIIARVNADFQKPYFGRNASGDVVDVEQMTYLEVIARLVELMYVKASKRWIDVTFMTRVFSFMQRTEQRFLTAATTTSKLVVQKASQLKTDPSALVATFYKAYPASASALLSVDDVDYFFNICKFGGKPVNFIPIIDKELITWFKKDSLWYSEDLEAVPDQDAGRVMILQGPLAVYHIKAKNEPVGDILSGISDGVVQSMVAKSFPHHAGATSRALVEGWTQSTAANDHVIWTKTITSTDDTWHAELASVVTPHNWLYDVLTVDHHVSGRQWVANGTPQVVAAKVGQTFAVEFTAAGAPVSLRITDKAVVASVPVVEITKQDATITLRLNVQRPATREWASDVVSLDRIFQHKPALTWSPIHLDDTVSEANVKAFYAQHWIAPQLAGCAAALESSVHATHTASFTVTCDDIAEYNASLGLSSPTAPVDFATVAGWKPLISSVFAKEISGDLLRLVHLSHAYTLLGNDDGSFAAGDAVASTGFVTAMRNTASGKLVQGVVVVAKNGVDVVRVESEFLIRGHFTDHEYTFEKSESSHVVTLADKAAVAILADKPWFTLATTARLAVGATLKFDLKTSYQFADGFATLRGFDVQGAVYGGRNFGTLVGTVAIAQSGVAKDPVAAYLDRVGAAPTPASSTSPCNLLATPLTIDIPVFAGNYARASRDLNAIHRCAYAAAFANLPNATPIMHGMWTATKVRNLMMDVLADQFQVSQLKSFHADFKGMVYNNEQLVMQVTQSGVRDGEILLDVAVANSRGESVFGAKARVVMPKTAFVFTGQGSAQVGMGMDLYATSPVVRKIWDDGDQHLSGKFGFSILEIVRQNPNSLTIHFGGKRGMAIRDNYMALRCQKPDPTSPSGSKTVPLFPEITTNTHSFTFSAPTGLLFATQFSQPALVLMEKALYNEAKANGVVPNDCYFAGHSLGEYAALSSFAEILATPDLAEVVFLRGMVMQNAVERDEHGMSDYGMVAANPARVGSKLFDEAALFKLLEIIEAQSGELAQVVNFNVQDSQYVVAGELVNLEVLSRVMTIAKEQPTALQAGFDALVQESLVLIRAQKDSLLSKGKPFGLKRGTSTIPLVGIDVPFHSRKLLGGVPAFRELMRPMLKKEVLFGNKALLEGHYIPNLIAKPFSCTKEYVQEIVDLTGSPSLTPILANWDTTPEDELVWTLVIELLAYQFASPVQWIKTQAYFFNHGLRRFIEIGPGATLTGMASRTLASGRFPTTKCDILFITKDRDTIYYENESEHPSAVDFAHAQAAAAQAAAAEPEAEAEAAPAAPVAAAPVVVAAP</sequence>
<evidence type="ECO:0000256" key="12">
    <source>
        <dbReference type="ARBA" id="ARBA00048237"/>
    </source>
</evidence>
<dbReference type="InterPro" id="IPR016035">
    <property type="entry name" value="Acyl_Trfase/lysoPLipase"/>
</dbReference>
<dbReference type="SUPFAM" id="SSF52151">
    <property type="entry name" value="FabD/lysophospholipase-like"/>
    <property type="match status" value="2"/>
</dbReference>
<keyword evidence="8" id="KW-0560">Oxidoreductase</keyword>
<keyword evidence="5" id="KW-0808">Transferase</keyword>
<comment type="catalytic activity">
    <reaction evidence="1">
        <text>a (3R)-hydroxyacyl-[ACP] = a (2E)-enoyl-[ACP] + H2O</text>
        <dbReference type="Rhea" id="RHEA:13097"/>
        <dbReference type="Rhea" id="RHEA-COMP:9925"/>
        <dbReference type="Rhea" id="RHEA-COMP:9945"/>
        <dbReference type="ChEBI" id="CHEBI:15377"/>
        <dbReference type="ChEBI" id="CHEBI:78784"/>
        <dbReference type="ChEBI" id="CHEBI:78827"/>
        <dbReference type="EC" id="4.2.1.59"/>
    </reaction>
</comment>
<dbReference type="Gene3D" id="3.90.25.70">
    <property type="match status" value="1"/>
</dbReference>
<dbReference type="Pfam" id="PF22235">
    <property type="entry name" value="FAS1_thioest_ins"/>
    <property type="match status" value="1"/>
</dbReference>
<dbReference type="Gene3D" id="3.10.129.10">
    <property type="entry name" value="Hotdog Thioesterase"/>
    <property type="match status" value="1"/>
</dbReference>
<keyword evidence="7" id="KW-0521">NADP</keyword>
<dbReference type="GO" id="GO:0004312">
    <property type="term" value="F:fatty acid synthase activity"/>
    <property type="evidence" value="ECO:0007669"/>
    <property type="project" value="InterPro"/>
</dbReference>
<dbReference type="Pfam" id="PF16073">
    <property type="entry name" value="SAT"/>
    <property type="match status" value="1"/>
</dbReference>
<dbReference type="FunFam" id="3.90.25.70:FF:000001">
    <property type="entry name" value="Fatty acid synthase subunit alpha"/>
    <property type="match status" value="1"/>
</dbReference>
<dbReference type="InterPro" id="IPR016452">
    <property type="entry name" value="Fas1/AflB-like"/>
</dbReference>
<dbReference type="Pfam" id="PF08354">
    <property type="entry name" value="Fas1-AflB-like_hel"/>
    <property type="match status" value="1"/>
</dbReference>
<dbReference type="InterPro" id="IPR040883">
    <property type="entry name" value="FAS_meander"/>
</dbReference>
<dbReference type="Gene3D" id="6.10.140.1400">
    <property type="match status" value="1"/>
</dbReference>
<keyword evidence="6" id="KW-0378">Hydrolase</keyword>
<dbReference type="SMART" id="SM00827">
    <property type="entry name" value="PKS_AT"/>
    <property type="match status" value="1"/>
</dbReference>
<evidence type="ECO:0000256" key="5">
    <source>
        <dbReference type="ARBA" id="ARBA00022679"/>
    </source>
</evidence>
<evidence type="ECO:0000256" key="2">
    <source>
        <dbReference type="ARBA" id="ARBA00010009"/>
    </source>
</evidence>
<dbReference type="Pfam" id="PF00698">
    <property type="entry name" value="Acyl_transf_1"/>
    <property type="match status" value="1"/>
</dbReference>
<accession>A0A6A4ZZI7</accession>
<dbReference type="GO" id="GO:0004318">
    <property type="term" value="F:enoyl-[acyl-carrier-protein] reductase (NADH) activity"/>
    <property type="evidence" value="ECO:0007669"/>
    <property type="project" value="UniProtKB-EC"/>
</dbReference>
<dbReference type="Pfam" id="PF13452">
    <property type="entry name" value="FAS1_DH_region"/>
    <property type="match status" value="1"/>
</dbReference>
<keyword evidence="4" id="KW-0597">Phosphoprotein</keyword>
<evidence type="ECO:0000313" key="19">
    <source>
        <dbReference type="EMBL" id="KAF0719350.1"/>
    </source>
</evidence>
<dbReference type="InterPro" id="IPR029069">
    <property type="entry name" value="HotDog_dom_sf"/>
</dbReference>
<dbReference type="InterPro" id="IPR003965">
    <property type="entry name" value="Fatty_acid_synthase"/>
</dbReference>
<evidence type="ECO:0000256" key="6">
    <source>
        <dbReference type="ARBA" id="ARBA00022801"/>
    </source>
</evidence>
<dbReference type="GO" id="GO:0019171">
    <property type="term" value="F:(3R)-hydroxyacyl-[acyl-carrier-protein] dehydratase activity"/>
    <property type="evidence" value="ECO:0007669"/>
    <property type="project" value="UniProtKB-EC"/>
</dbReference>
<dbReference type="InterPro" id="IPR032088">
    <property type="entry name" value="SAT"/>
</dbReference>
<feature type="active site" description="For acetyltransferase activity" evidence="17">
    <location>
        <position position="145"/>
    </location>
</feature>
<protein>
    <recommendedName>
        <fullName evidence="18">Malonyl-CoA:ACP transacylase (MAT) domain-containing protein</fullName>
    </recommendedName>
</protein>
<dbReference type="InterPro" id="IPR014043">
    <property type="entry name" value="Acyl_transferase_dom"/>
</dbReference>
<reference evidence="19" key="1">
    <citation type="submission" date="2019-06" db="EMBL/GenBank/DDBJ databases">
        <title>Genomics analysis of Aphanomyces spp. identifies a new class of oomycete effector associated with host adaptation.</title>
        <authorList>
            <person name="Gaulin E."/>
        </authorList>
    </citation>
    <scope>NUCLEOTIDE SEQUENCE</scope>
    <source>
        <strain evidence="19">CBS 578.67</strain>
    </source>
</reference>
<name>A0A6A4ZZI7_9STRA</name>
<comment type="caution">
    <text evidence="19">The sequence shown here is derived from an EMBL/GenBank/DDBJ whole genome shotgun (WGS) entry which is preliminary data.</text>
</comment>
<evidence type="ECO:0000259" key="18">
    <source>
        <dbReference type="SMART" id="SM00827"/>
    </source>
</evidence>
<comment type="similarity">
    <text evidence="2">Belongs to the fungal fatty acid synthetase subunit beta family.</text>
</comment>
<evidence type="ECO:0000256" key="9">
    <source>
        <dbReference type="ARBA" id="ARBA00023027"/>
    </source>
</evidence>
<dbReference type="Gene3D" id="6.10.60.10">
    <property type="match status" value="1"/>
</dbReference>
<dbReference type="Gene3D" id="3.40.366.10">
    <property type="entry name" value="Malonyl-Coenzyme A Acyl Carrier Protein, domain 2"/>
    <property type="match status" value="3"/>
</dbReference>
<comment type="catalytic activity">
    <reaction evidence="14">
        <text>(9Z)-octadecenoyl-[ACP] + H2O = (9Z)-octadecenoate + holo-[ACP] + H(+)</text>
        <dbReference type="Rhea" id="RHEA:15057"/>
        <dbReference type="Rhea" id="RHEA-COMP:9685"/>
        <dbReference type="Rhea" id="RHEA-COMP:9924"/>
        <dbReference type="ChEBI" id="CHEBI:15377"/>
        <dbReference type="ChEBI" id="CHEBI:15378"/>
        <dbReference type="ChEBI" id="CHEBI:30823"/>
        <dbReference type="ChEBI" id="CHEBI:64479"/>
        <dbReference type="ChEBI" id="CHEBI:78783"/>
        <dbReference type="EC" id="3.1.2.14"/>
    </reaction>
</comment>
<dbReference type="OrthoDB" id="4251012at2759"/>
<evidence type="ECO:0000256" key="4">
    <source>
        <dbReference type="ARBA" id="ARBA00022553"/>
    </source>
</evidence>
<dbReference type="Gene3D" id="1.20.930.70">
    <property type="match status" value="1"/>
</dbReference>
<keyword evidence="9" id="KW-0520">NAD</keyword>
<evidence type="ECO:0000256" key="8">
    <source>
        <dbReference type="ARBA" id="ARBA00023002"/>
    </source>
</evidence>
<organism evidence="19">
    <name type="scientific">Aphanomyces stellatus</name>
    <dbReference type="NCBI Taxonomy" id="120398"/>
    <lineage>
        <taxon>Eukaryota</taxon>
        <taxon>Sar</taxon>
        <taxon>Stramenopiles</taxon>
        <taxon>Oomycota</taxon>
        <taxon>Saprolegniomycetes</taxon>
        <taxon>Saprolegniales</taxon>
        <taxon>Verrucalvaceae</taxon>
        <taxon>Aphanomyces</taxon>
    </lineage>
</organism>
<evidence type="ECO:0000256" key="10">
    <source>
        <dbReference type="ARBA" id="ARBA00023239"/>
    </source>
</evidence>
<evidence type="ECO:0000256" key="17">
    <source>
        <dbReference type="PIRSR" id="PIRSR005562-1"/>
    </source>
</evidence>
<evidence type="ECO:0000256" key="11">
    <source>
        <dbReference type="ARBA" id="ARBA00023268"/>
    </source>
</evidence>
<dbReference type="InterPro" id="IPR002539">
    <property type="entry name" value="MaoC-like_dom"/>
</dbReference>
<dbReference type="PANTHER" id="PTHR10982">
    <property type="entry name" value="MALONYL COA-ACYL CARRIER PROTEIN TRANSACYLASE"/>
    <property type="match status" value="1"/>
</dbReference>
<dbReference type="EMBL" id="VJMH01000076">
    <property type="protein sequence ID" value="KAF0719350.1"/>
    <property type="molecule type" value="Genomic_DNA"/>
</dbReference>
<evidence type="ECO:0000256" key="15">
    <source>
        <dbReference type="ARBA" id="ARBA00048572"/>
    </source>
</evidence>
<dbReference type="InterPro" id="IPR001227">
    <property type="entry name" value="Ac_transferase_dom_sf"/>
</dbReference>
<comment type="catalytic activity">
    <reaction evidence="16">
        <text>holo-[ACP] + acetyl-CoA = acetyl-[ACP] + CoA</text>
        <dbReference type="Rhea" id="RHEA:41788"/>
        <dbReference type="Rhea" id="RHEA-COMP:9621"/>
        <dbReference type="Rhea" id="RHEA-COMP:9685"/>
        <dbReference type="ChEBI" id="CHEBI:57287"/>
        <dbReference type="ChEBI" id="CHEBI:57288"/>
        <dbReference type="ChEBI" id="CHEBI:64479"/>
        <dbReference type="ChEBI" id="CHEBI:78446"/>
        <dbReference type="EC" id="2.3.1.38"/>
    </reaction>
</comment>
<gene>
    <name evidence="19" type="ORF">As57867_001093</name>
</gene>
<dbReference type="InterPro" id="IPR013565">
    <property type="entry name" value="Fas1/AflB-like_central"/>
</dbReference>
<feature type="domain" description="Malonyl-CoA:ACP transacylase (MAT)" evidence="18">
    <location>
        <begin position="1530"/>
        <end position="1991"/>
    </location>
</feature>
<evidence type="ECO:0000256" key="7">
    <source>
        <dbReference type="ARBA" id="ARBA00022857"/>
    </source>
</evidence>
<dbReference type="GO" id="GO:0005835">
    <property type="term" value="C:fatty acid synthase complex"/>
    <property type="evidence" value="ECO:0007669"/>
    <property type="project" value="InterPro"/>
</dbReference>
<dbReference type="PANTHER" id="PTHR10982:SF21">
    <property type="entry name" value="FATTY ACID SYNTHASE SUBUNIT BETA"/>
    <property type="match status" value="1"/>
</dbReference>
<keyword evidence="3" id="KW-0596">Phosphopantetheine</keyword>
<dbReference type="InterPro" id="IPR013785">
    <property type="entry name" value="Aldolase_TIM"/>
</dbReference>
<evidence type="ECO:0000256" key="1">
    <source>
        <dbReference type="ARBA" id="ARBA00001055"/>
    </source>
</evidence>
<dbReference type="InterPro" id="IPR039569">
    <property type="entry name" value="FAS1-like_DH_region"/>
</dbReference>
<comment type="catalytic activity">
    <reaction evidence="15">
        <text>a 2,3-saturated acyl-[ACP] + NAD(+) = a (2E)-enoyl-[ACP] + NADH + H(+)</text>
        <dbReference type="Rhea" id="RHEA:10240"/>
        <dbReference type="Rhea" id="RHEA-COMP:9925"/>
        <dbReference type="Rhea" id="RHEA-COMP:9926"/>
        <dbReference type="ChEBI" id="CHEBI:15378"/>
        <dbReference type="ChEBI" id="CHEBI:57540"/>
        <dbReference type="ChEBI" id="CHEBI:57945"/>
        <dbReference type="ChEBI" id="CHEBI:78784"/>
        <dbReference type="ChEBI" id="CHEBI:78785"/>
        <dbReference type="EC" id="1.3.1.9"/>
    </reaction>
</comment>
<dbReference type="Gene3D" id="3.30.1120.100">
    <property type="match status" value="1"/>
</dbReference>
<keyword evidence="11" id="KW-0511">Multifunctional enzyme</keyword>
<feature type="active site" description="For malonyltransferase activity" evidence="17">
    <location>
        <position position="1676"/>
    </location>
</feature>
<keyword evidence="10" id="KW-0456">Lyase</keyword>
<dbReference type="GO" id="GO:0004321">
    <property type="term" value="F:fatty-acyl-CoA synthase activity"/>
    <property type="evidence" value="ECO:0007669"/>
    <property type="project" value="UniProtKB-EC"/>
</dbReference>
<dbReference type="SUPFAM" id="SSF54637">
    <property type="entry name" value="Thioesterase/thiol ester dehydrase-isomerase"/>
    <property type="match status" value="2"/>
</dbReference>
<comment type="catalytic activity">
    <reaction evidence="13">
        <text>holo-[ACP] + malonyl-CoA = malonyl-[ACP] + CoA</text>
        <dbReference type="Rhea" id="RHEA:41792"/>
        <dbReference type="Rhea" id="RHEA-COMP:9623"/>
        <dbReference type="Rhea" id="RHEA-COMP:9685"/>
        <dbReference type="ChEBI" id="CHEBI:57287"/>
        <dbReference type="ChEBI" id="CHEBI:57384"/>
        <dbReference type="ChEBI" id="CHEBI:64479"/>
        <dbReference type="ChEBI" id="CHEBI:78449"/>
        <dbReference type="EC" id="2.3.1.39"/>
    </reaction>
</comment>
<evidence type="ECO:0000256" key="3">
    <source>
        <dbReference type="ARBA" id="ARBA00022450"/>
    </source>
</evidence>
<dbReference type="Pfam" id="PF17951">
    <property type="entry name" value="FAS_meander"/>
    <property type="match status" value="1"/>
</dbReference>
<evidence type="ECO:0000256" key="16">
    <source>
        <dbReference type="ARBA" id="ARBA00048835"/>
    </source>
</evidence>
<dbReference type="PRINTS" id="PR01483">
    <property type="entry name" value="FASYNTHASE"/>
</dbReference>
<comment type="catalytic activity">
    <reaction evidence="12">
        <text>acetyl-CoA + n malonyl-CoA + 2n NADPH + 4n H(+) = a long-chain-acyl-CoA + n CoA + n CO2 + 2n NADP(+).</text>
        <dbReference type="EC" id="2.3.1.86"/>
    </reaction>
</comment>